<dbReference type="RefSeq" id="WP_307339545.1">
    <property type="nucleotide sequence ID" value="NZ_JAUSUD010000005.1"/>
</dbReference>
<feature type="transmembrane region" description="Helical" evidence="1">
    <location>
        <begin position="110"/>
        <end position="130"/>
    </location>
</feature>
<feature type="transmembrane region" description="Helical" evidence="1">
    <location>
        <begin position="329"/>
        <end position="350"/>
    </location>
</feature>
<evidence type="ECO:0000313" key="2">
    <source>
        <dbReference type="EMBL" id="MDQ0230372.1"/>
    </source>
</evidence>
<reference evidence="2 3" key="1">
    <citation type="submission" date="2023-07" db="EMBL/GenBank/DDBJ databases">
        <title>Genomic Encyclopedia of Type Strains, Phase IV (KMG-IV): sequencing the most valuable type-strain genomes for metagenomic binning, comparative biology and taxonomic classification.</title>
        <authorList>
            <person name="Goeker M."/>
        </authorList>
    </citation>
    <scope>NUCLEOTIDE SEQUENCE [LARGE SCALE GENOMIC DNA]</scope>
    <source>
        <strain evidence="2 3">DSM 29005</strain>
    </source>
</reference>
<gene>
    <name evidence="2" type="ORF">J2S19_001626</name>
</gene>
<keyword evidence="1" id="KW-0812">Transmembrane</keyword>
<dbReference type="EMBL" id="JAUSUD010000005">
    <property type="protein sequence ID" value="MDQ0230372.1"/>
    <property type="molecule type" value="Genomic_DNA"/>
</dbReference>
<sequence length="362" mass="42257">MENKDRLLFIIGKIKEDRYWIQRPDQHFFQIDSHTKDVLEYLANSKSDLAVLDKFELDDEDICQLYEMLGIRHEDSFSLINEDIQKTIDSYQTPSSSQHKFINRWIHKKWFITLLLAALICSIASFFVYIKDSPVYLVTSVRDQWIIVAALMISVILHELGHLFTMPRSKNISVSVQWSGPIPLFSIICNEAWKLSKYERIRINLAGFVTDILVCGLVCLIGLLFRDLSPWIWSFLIVHVFRMIFAICPFLPGDGYWVLVDLFNQPNLWKQSISQLKQLKVNWHSLYALSRILFTILIWGLFTYMMISWGNVIGMMPFHEAMLLFLRPAPLFLTLNAIYLAYSVIHAGIGKWQANRQVERAV</sequence>
<proteinExistence type="predicted"/>
<name>A0ABT9ZDR2_9BACI</name>
<comment type="caution">
    <text evidence="2">The sequence shown here is derived from an EMBL/GenBank/DDBJ whole genome shotgun (WGS) entry which is preliminary data.</text>
</comment>
<evidence type="ECO:0008006" key="4">
    <source>
        <dbReference type="Google" id="ProtNLM"/>
    </source>
</evidence>
<evidence type="ECO:0000256" key="1">
    <source>
        <dbReference type="SAM" id="Phobius"/>
    </source>
</evidence>
<protein>
    <recommendedName>
        <fullName evidence="4">Peptide zinc metalloprotease protein</fullName>
    </recommendedName>
</protein>
<feature type="transmembrane region" description="Helical" evidence="1">
    <location>
        <begin position="231"/>
        <end position="251"/>
    </location>
</feature>
<accession>A0ABT9ZDR2</accession>
<dbReference type="Proteomes" id="UP001234495">
    <property type="component" value="Unassembled WGS sequence"/>
</dbReference>
<evidence type="ECO:0000313" key="3">
    <source>
        <dbReference type="Proteomes" id="UP001234495"/>
    </source>
</evidence>
<feature type="transmembrane region" description="Helical" evidence="1">
    <location>
        <begin position="203"/>
        <end position="225"/>
    </location>
</feature>
<feature type="transmembrane region" description="Helical" evidence="1">
    <location>
        <begin position="286"/>
        <end position="309"/>
    </location>
</feature>
<keyword evidence="3" id="KW-1185">Reference proteome</keyword>
<keyword evidence="1" id="KW-0472">Membrane</keyword>
<keyword evidence="1" id="KW-1133">Transmembrane helix</keyword>
<feature type="transmembrane region" description="Helical" evidence="1">
    <location>
        <begin position="145"/>
        <end position="164"/>
    </location>
</feature>
<organism evidence="2 3">
    <name type="scientific">Metabacillus malikii</name>
    <dbReference type="NCBI Taxonomy" id="1504265"/>
    <lineage>
        <taxon>Bacteria</taxon>
        <taxon>Bacillati</taxon>
        <taxon>Bacillota</taxon>
        <taxon>Bacilli</taxon>
        <taxon>Bacillales</taxon>
        <taxon>Bacillaceae</taxon>
        <taxon>Metabacillus</taxon>
    </lineage>
</organism>